<dbReference type="InterPro" id="IPR004099">
    <property type="entry name" value="Pyr_nucl-diS_OxRdtase_dimer"/>
</dbReference>
<evidence type="ECO:0000256" key="7">
    <source>
        <dbReference type="ARBA" id="ARBA00023284"/>
    </source>
</evidence>
<evidence type="ECO:0000259" key="11">
    <source>
        <dbReference type="Pfam" id="PF02852"/>
    </source>
</evidence>
<comment type="catalytic activity">
    <reaction evidence="8">
        <text>N(6)-[(R)-dihydrolipoyl]-L-lysyl-[protein] + NAD(+) = N(6)-[(R)-lipoyl]-L-lysyl-[protein] + NADH + H(+)</text>
        <dbReference type="Rhea" id="RHEA:15045"/>
        <dbReference type="Rhea" id="RHEA-COMP:10474"/>
        <dbReference type="Rhea" id="RHEA-COMP:10475"/>
        <dbReference type="ChEBI" id="CHEBI:15378"/>
        <dbReference type="ChEBI" id="CHEBI:57540"/>
        <dbReference type="ChEBI" id="CHEBI:57945"/>
        <dbReference type="ChEBI" id="CHEBI:83099"/>
        <dbReference type="ChEBI" id="CHEBI:83100"/>
        <dbReference type="EC" id="1.8.1.4"/>
    </reaction>
</comment>
<keyword evidence="8" id="KW-0520">NAD</keyword>
<reference evidence="14 15" key="1">
    <citation type="submission" date="2023-10" db="EMBL/GenBank/DDBJ databases">
        <title>Marine bacteria isolated from horseshoe crab.</title>
        <authorList>
            <person name="Cheng T.H."/>
        </authorList>
    </citation>
    <scope>NUCLEOTIDE SEQUENCE [LARGE SCALE GENOMIC DNA]</scope>
    <source>
        <strain evidence="14 15">HSC6</strain>
    </source>
</reference>
<keyword evidence="10" id="KW-1133">Transmembrane helix</keyword>
<protein>
    <recommendedName>
        <fullName evidence="8">Dihydrolipoyl dehydrogenase</fullName>
        <ecNumber evidence="8">1.8.1.4</ecNumber>
    </recommendedName>
</protein>
<keyword evidence="2 8" id="KW-0285">Flavoprotein</keyword>
<feature type="transmembrane region" description="Helical" evidence="10">
    <location>
        <begin position="6"/>
        <end position="22"/>
    </location>
</feature>
<evidence type="ECO:0000259" key="13">
    <source>
        <dbReference type="Pfam" id="PF09335"/>
    </source>
</evidence>
<evidence type="ECO:0000256" key="1">
    <source>
        <dbReference type="ARBA" id="ARBA00007532"/>
    </source>
</evidence>
<evidence type="ECO:0000256" key="2">
    <source>
        <dbReference type="ARBA" id="ARBA00022630"/>
    </source>
</evidence>
<dbReference type="NCBIfam" id="TIGR01350">
    <property type="entry name" value="lipoamide_DH"/>
    <property type="match status" value="1"/>
</dbReference>
<name>A0ABU3ZG45_9GAMM</name>
<keyword evidence="4" id="KW-0521">NADP</keyword>
<evidence type="ECO:0000259" key="12">
    <source>
        <dbReference type="Pfam" id="PF07992"/>
    </source>
</evidence>
<evidence type="ECO:0000256" key="9">
    <source>
        <dbReference type="SAM" id="MobiDB-lite"/>
    </source>
</evidence>
<comment type="caution">
    <text evidence="14">The sequence shown here is derived from an EMBL/GenBank/DDBJ whole genome shotgun (WGS) entry which is preliminary data.</text>
</comment>
<dbReference type="Pfam" id="PF02852">
    <property type="entry name" value="Pyr_redox_dim"/>
    <property type="match status" value="1"/>
</dbReference>
<dbReference type="Pfam" id="PF09335">
    <property type="entry name" value="VTT_dom"/>
    <property type="match status" value="1"/>
</dbReference>
<feature type="transmembrane region" description="Helical" evidence="10">
    <location>
        <begin position="194"/>
        <end position="221"/>
    </location>
</feature>
<comment type="similarity">
    <text evidence="1 8">Belongs to the class-I pyridine nucleotide-disulfide oxidoreductase family.</text>
</comment>
<dbReference type="EC" id="1.8.1.4" evidence="8"/>
<evidence type="ECO:0000256" key="5">
    <source>
        <dbReference type="ARBA" id="ARBA00023002"/>
    </source>
</evidence>
<dbReference type="Gene3D" id="3.50.50.60">
    <property type="entry name" value="FAD/NAD(P)-binding domain"/>
    <property type="match status" value="2"/>
</dbReference>
<dbReference type="SUPFAM" id="SSF51905">
    <property type="entry name" value="FAD/NAD(P)-binding domain"/>
    <property type="match status" value="1"/>
</dbReference>
<comment type="miscellaneous">
    <text evidence="8">The active site is a redox-active disulfide bond.</text>
</comment>
<dbReference type="EMBL" id="JAWJZI010000003">
    <property type="protein sequence ID" value="MDV5169079.1"/>
    <property type="molecule type" value="Genomic_DNA"/>
</dbReference>
<accession>A0ABU3ZG45</accession>
<dbReference type="Pfam" id="PF07992">
    <property type="entry name" value="Pyr_redox_2"/>
    <property type="match status" value="1"/>
</dbReference>
<sequence length="764" mass="83230">MDRKKLLVISVVVSLIAIWYAFDLGQYFTLEQAKAQQIALTDTIHAKPFLSSMVYFVLYIVVTALSLPGAAIMTLLGAALFGFWWSLLLVSFASTIGATLAFLFSRYILRDWVQAKFGHRLSAINRGIEKDGPFYLFTLRLIPVFPFFIVNLLMGLTPITTRMYYLVSQLGMLAGTAVYINAGTQLGQIDSLSGIISAPVLVSLVLLGIFPLIAKAVMQVLNKRRVYADWEKPNHFDQNMVVIGAGAGGLVSAYIAAAVKAKVTLIERHKMGGDCLNTGCVPSKAIIRAAHTMAEITRAKDFGIETGEAKVDFAKVMQRIHNVIGKIEPHDSVERYSKLGVNCISGEATILSPWEVEVNGERITTRNIVIATGARPLVPGIPGLDKVNYLTSDSIWSLTEQPQRLLVLGGGPIGCELAQSFQRLGSDVTLVEMADQLLIREDSDAAALVKSSLEQNGVDIKTGHKAVKFERVTDEHGNEQQRVLLETTNGQSLTVEFDAVMLALGRVANVQGFGLEKLGITTSQRGTVEVNEYLQTKYPNIFAVGDVAGPFQLTHAAAHQAWYAAVNGLFGQFKKFKADYSVVPAATYTSPEVARVGINEKEAKQQGIDFDIVTYGIDDLDRAITDGEDHGFIKVITPKGKDKILGATIVGHNAGELLAEFTLAMRHGLGLNKILGTVHPYPTMSEAAKYTAGVWKQANAPQGLLTLVEKYHGWMRKGEQVADSKHEAESASAVEVNRVERDSVKIDTVETSSKRSNEGALSEK</sequence>
<gene>
    <name evidence="14" type="primary">lpdA</name>
    <name evidence="14" type="ORF">R2X38_08705</name>
</gene>
<keyword evidence="15" id="KW-1185">Reference proteome</keyword>
<dbReference type="Gene3D" id="3.30.390.30">
    <property type="match status" value="1"/>
</dbReference>
<feature type="region of interest" description="Disordered" evidence="9">
    <location>
        <begin position="742"/>
        <end position="764"/>
    </location>
</feature>
<dbReference type="InterPro" id="IPR016156">
    <property type="entry name" value="FAD/NAD-linked_Rdtase_dimer_sf"/>
</dbReference>
<keyword evidence="7 8" id="KW-0676">Redox-active center</keyword>
<evidence type="ECO:0000313" key="15">
    <source>
        <dbReference type="Proteomes" id="UP001186452"/>
    </source>
</evidence>
<feature type="domain" description="VTT" evidence="13">
    <location>
        <begin position="71"/>
        <end position="184"/>
    </location>
</feature>
<proteinExistence type="inferred from homology"/>
<dbReference type="InterPro" id="IPR023753">
    <property type="entry name" value="FAD/NAD-binding_dom"/>
</dbReference>
<dbReference type="InterPro" id="IPR006258">
    <property type="entry name" value="Lipoamide_DH"/>
</dbReference>
<dbReference type="PRINTS" id="PR00411">
    <property type="entry name" value="PNDRDTASEI"/>
</dbReference>
<feature type="domain" description="Pyridine nucleotide-disulphide oxidoreductase dimerisation" evidence="11">
    <location>
        <begin position="583"/>
        <end position="689"/>
    </location>
</feature>
<keyword evidence="10" id="KW-0812">Transmembrane</keyword>
<evidence type="ECO:0000256" key="8">
    <source>
        <dbReference type="RuleBase" id="RU003692"/>
    </source>
</evidence>
<dbReference type="GO" id="GO:0004148">
    <property type="term" value="F:dihydrolipoyl dehydrogenase (NADH) activity"/>
    <property type="evidence" value="ECO:0007669"/>
    <property type="project" value="UniProtKB-EC"/>
</dbReference>
<comment type="cofactor">
    <cofactor evidence="8">
        <name>FAD</name>
        <dbReference type="ChEBI" id="CHEBI:57692"/>
    </cofactor>
    <text evidence="8">Binds 1 FAD per subunit.</text>
</comment>
<feature type="transmembrane region" description="Helical" evidence="10">
    <location>
        <begin position="82"/>
        <end position="104"/>
    </location>
</feature>
<dbReference type="PRINTS" id="PR00368">
    <property type="entry name" value="FADPNR"/>
</dbReference>
<dbReference type="PROSITE" id="PS00076">
    <property type="entry name" value="PYRIDINE_REDOX_1"/>
    <property type="match status" value="1"/>
</dbReference>
<feature type="transmembrane region" description="Helical" evidence="10">
    <location>
        <begin position="54"/>
        <end position="76"/>
    </location>
</feature>
<feature type="domain" description="FAD/NAD(P)-binding" evidence="12">
    <location>
        <begin position="239"/>
        <end position="561"/>
    </location>
</feature>
<dbReference type="InterPro" id="IPR032816">
    <property type="entry name" value="VTT_dom"/>
</dbReference>
<dbReference type="Proteomes" id="UP001186452">
    <property type="component" value="Unassembled WGS sequence"/>
</dbReference>
<dbReference type="RefSeq" id="WP_317521846.1">
    <property type="nucleotide sequence ID" value="NZ_JAWJZI010000003.1"/>
</dbReference>
<feature type="transmembrane region" description="Helical" evidence="10">
    <location>
        <begin position="134"/>
        <end position="157"/>
    </location>
</feature>
<keyword evidence="5 8" id="KW-0560">Oxidoreductase</keyword>
<organism evidence="14 15">
    <name type="scientific">Photobacterium rosenbergii</name>
    <dbReference type="NCBI Taxonomy" id="294936"/>
    <lineage>
        <taxon>Bacteria</taxon>
        <taxon>Pseudomonadati</taxon>
        <taxon>Pseudomonadota</taxon>
        <taxon>Gammaproteobacteria</taxon>
        <taxon>Vibrionales</taxon>
        <taxon>Vibrionaceae</taxon>
        <taxon>Photobacterium</taxon>
    </lineage>
</organism>
<feature type="transmembrane region" description="Helical" evidence="10">
    <location>
        <begin position="163"/>
        <end position="182"/>
    </location>
</feature>
<evidence type="ECO:0000256" key="10">
    <source>
        <dbReference type="SAM" id="Phobius"/>
    </source>
</evidence>
<evidence type="ECO:0000256" key="6">
    <source>
        <dbReference type="ARBA" id="ARBA00023157"/>
    </source>
</evidence>
<evidence type="ECO:0000256" key="3">
    <source>
        <dbReference type="ARBA" id="ARBA00022827"/>
    </source>
</evidence>
<keyword evidence="6" id="KW-1015">Disulfide bond</keyword>
<dbReference type="InterPro" id="IPR036188">
    <property type="entry name" value="FAD/NAD-bd_sf"/>
</dbReference>
<dbReference type="PANTHER" id="PTHR43014:SF2">
    <property type="entry name" value="MERCURIC REDUCTASE"/>
    <property type="match status" value="1"/>
</dbReference>
<keyword evidence="10" id="KW-0472">Membrane</keyword>
<evidence type="ECO:0000256" key="4">
    <source>
        <dbReference type="ARBA" id="ARBA00022857"/>
    </source>
</evidence>
<dbReference type="PANTHER" id="PTHR43014">
    <property type="entry name" value="MERCURIC REDUCTASE"/>
    <property type="match status" value="1"/>
</dbReference>
<keyword evidence="3 8" id="KW-0274">FAD</keyword>
<dbReference type="SUPFAM" id="SSF55424">
    <property type="entry name" value="FAD/NAD-linked reductases, dimerisation (C-terminal) domain"/>
    <property type="match status" value="1"/>
</dbReference>
<evidence type="ECO:0000313" key="14">
    <source>
        <dbReference type="EMBL" id="MDV5169079.1"/>
    </source>
</evidence>
<feature type="transmembrane region" description="Helical" evidence="10">
    <location>
        <begin position="241"/>
        <end position="261"/>
    </location>
</feature>
<dbReference type="InterPro" id="IPR012999">
    <property type="entry name" value="Pyr_OxRdtase_I_AS"/>
</dbReference>